<evidence type="ECO:0000259" key="1">
    <source>
        <dbReference type="Pfam" id="PF12680"/>
    </source>
</evidence>
<dbReference type="Pfam" id="PF12680">
    <property type="entry name" value="SnoaL_2"/>
    <property type="match status" value="1"/>
</dbReference>
<dbReference type="SUPFAM" id="SSF54427">
    <property type="entry name" value="NTF2-like"/>
    <property type="match status" value="1"/>
</dbReference>
<dbReference type="EMBL" id="BJYU01000065">
    <property type="protein sequence ID" value="GEO16473.1"/>
    <property type="molecule type" value="Genomic_DNA"/>
</dbReference>
<organism evidence="2 3">
    <name type="scientific">Microvirga aerophila</name>
    <dbReference type="NCBI Taxonomy" id="670291"/>
    <lineage>
        <taxon>Bacteria</taxon>
        <taxon>Pseudomonadati</taxon>
        <taxon>Pseudomonadota</taxon>
        <taxon>Alphaproteobacteria</taxon>
        <taxon>Hyphomicrobiales</taxon>
        <taxon>Methylobacteriaceae</taxon>
        <taxon>Microvirga</taxon>
    </lineage>
</organism>
<dbReference type="InterPro" id="IPR032710">
    <property type="entry name" value="NTF2-like_dom_sf"/>
</dbReference>
<evidence type="ECO:0000313" key="2">
    <source>
        <dbReference type="EMBL" id="GEO16473.1"/>
    </source>
</evidence>
<proteinExistence type="predicted"/>
<feature type="domain" description="SnoaL-like" evidence="1">
    <location>
        <begin position="8"/>
        <end position="116"/>
    </location>
</feature>
<protein>
    <recommendedName>
        <fullName evidence="1">SnoaL-like domain-containing protein</fullName>
    </recommendedName>
</protein>
<name>A0A512BWZ0_9HYPH</name>
<dbReference type="PANTHER" id="PTHR41252">
    <property type="entry name" value="BLR2505 PROTEIN"/>
    <property type="match status" value="1"/>
</dbReference>
<dbReference type="RefSeq" id="WP_147021998.1">
    <property type="nucleotide sequence ID" value="NZ_BJYU01000065.1"/>
</dbReference>
<dbReference type="Gene3D" id="3.10.450.50">
    <property type="match status" value="1"/>
</dbReference>
<keyword evidence="3" id="KW-1185">Reference proteome</keyword>
<gene>
    <name evidence="2" type="ORF">MAE02_41690</name>
</gene>
<accession>A0A512BWZ0</accession>
<dbReference type="AlphaFoldDB" id="A0A512BWZ0"/>
<reference evidence="2 3" key="1">
    <citation type="submission" date="2019-07" db="EMBL/GenBank/DDBJ databases">
        <title>Whole genome shotgun sequence of Microvirga aerophila NBRC 106136.</title>
        <authorList>
            <person name="Hosoyama A."/>
            <person name="Uohara A."/>
            <person name="Ohji S."/>
            <person name="Ichikawa N."/>
        </authorList>
    </citation>
    <scope>NUCLEOTIDE SEQUENCE [LARGE SCALE GENOMIC DNA]</scope>
    <source>
        <strain evidence="2 3">NBRC 106136</strain>
    </source>
</reference>
<dbReference type="PANTHER" id="PTHR41252:SF1">
    <property type="entry name" value="BLR2505 PROTEIN"/>
    <property type="match status" value="1"/>
</dbReference>
<evidence type="ECO:0000313" key="3">
    <source>
        <dbReference type="Proteomes" id="UP000321085"/>
    </source>
</evidence>
<sequence>MQTNVELVQMLYKAFGDGRIDTILDHCSDTIAWDCVGNPAWVPLAGTRSGKDDVRRFFEDLARGFTFEEFSPDSFHDAGDHVFCFGHSRSRPAATGQTIDDRFLHAFRIKDGKVAAFTEFMDTAAVAVGCGTLRVAGEGAKAA</sequence>
<dbReference type="InterPro" id="IPR037401">
    <property type="entry name" value="SnoaL-like"/>
</dbReference>
<comment type="caution">
    <text evidence="2">The sequence shown here is derived from an EMBL/GenBank/DDBJ whole genome shotgun (WGS) entry which is preliminary data.</text>
</comment>
<dbReference type="Proteomes" id="UP000321085">
    <property type="component" value="Unassembled WGS sequence"/>
</dbReference>